<dbReference type="RefSeq" id="WP_273577796.1">
    <property type="nucleotide sequence ID" value="NZ_JAQRFO010000001.1"/>
</dbReference>
<dbReference type="EMBL" id="JAQRFO010000001">
    <property type="protein sequence ID" value="MDC9620121.1"/>
    <property type="molecule type" value="Genomic_DNA"/>
</dbReference>
<proteinExistence type="predicted"/>
<reference evidence="1 2" key="1">
    <citation type="submission" date="2023-02" db="EMBL/GenBank/DDBJ databases">
        <title>Entomopathogenic bacteria.</title>
        <authorList>
            <person name="Machado R.A."/>
        </authorList>
    </citation>
    <scope>NUCLEOTIDE SEQUENCE [LARGE SCALE GENOMIC DNA]</scope>
    <source>
        <strain evidence="1 2">XENO-7</strain>
    </source>
</reference>
<evidence type="ECO:0000313" key="1">
    <source>
        <dbReference type="EMBL" id="MDC9620121.1"/>
    </source>
</evidence>
<accession>A0ABT5LY39</accession>
<dbReference type="Proteomes" id="UP001214757">
    <property type="component" value="Unassembled WGS sequence"/>
</dbReference>
<organism evidence="1 2">
    <name type="scientific">Xenorhabdus aichiensis</name>
    <dbReference type="NCBI Taxonomy" id="3025874"/>
    <lineage>
        <taxon>Bacteria</taxon>
        <taxon>Pseudomonadati</taxon>
        <taxon>Pseudomonadota</taxon>
        <taxon>Gammaproteobacteria</taxon>
        <taxon>Enterobacterales</taxon>
        <taxon>Morganellaceae</taxon>
        <taxon>Xenorhabdus</taxon>
    </lineage>
</organism>
<gene>
    <name evidence="1" type="ORF">PSI22_00385</name>
</gene>
<sequence length="85" mass="9696">MLPHSIPEALLQKHIPELRNPRYYGIYHSGRERCLQQALAGNDIRPVPLYSHNATYQSLFSKGWLSVNTQDIRLAKAEGRHVSDA</sequence>
<comment type="caution">
    <text evidence="1">The sequence shown here is derived from an EMBL/GenBank/DDBJ whole genome shotgun (WGS) entry which is preliminary data.</text>
</comment>
<name>A0ABT5LY39_9GAMM</name>
<evidence type="ECO:0000313" key="2">
    <source>
        <dbReference type="Proteomes" id="UP001214757"/>
    </source>
</evidence>
<protein>
    <submittedName>
        <fullName evidence="1">Uncharacterized protein</fullName>
    </submittedName>
</protein>
<keyword evidence="2" id="KW-1185">Reference proteome</keyword>